<proteinExistence type="predicted"/>
<keyword evidence="2" id="KW-1185">Reference proteome</keyword>
<name>A0A9K3H7F8_HELAN</name>
<gene>
    <name evidence="1" type="ORF">HanXRQr2_Chr14g0642071</name>
</gene>
<evidence type="ECO:0000313" key="1">
    <source>
        <dbReference type="EMBL" id="KAF5768911.1"/>
    </source>
</evidence>
<reference evidence="1" key="1">
    <citation type="journal article" date="2017" name="Nature">
        <title>The sunflower genome provides insights into oil metabolism, flowering and Asterid evolution.</title>
        <authorList>
            <person name="Badouin H."/>
            <person name="Gouzy J."/>
            <person name="Grassa C.J."/>
            <person name="Murat F."/>
            <person name="Staton S.E."/>
            <person name="Cottret L."/>
            <person name="Lelandais-Briere C."/>
            <person name="Owens G.L."/>
            <person name="Carrere S."/>
            <person name="Mayjonade B."/>
            <person name="Legrand L."/>
            <person name="Gill N."/>
            <person name="Kane N.C."/>
            <person name="Bowers J.E."/>
            <person name="Hubner S."/>
            <person name="Bellec A."/>
            <person name="Berard A."/>
            <person name="Berges H."/>
            <person name="Blanchet N."/>
            <person name="Boniface M.C."/>
            <person name="Brunel D."/>
            <person name="Catrice O."/>
            <person name="Chaidir N."/>
            <person name="Claudel C."/>
            <person name="Donnadieu C."/>
            <person name="Faraut T."/>
            <person name="Fievet G."/>
            <person name="Helmstetter N."/>
            <person name="King M."/>
            <person name="Knapp S.J."/>
            <person name="Lai Z."/>
            <person name="Le Paslier M.C."/>
            <person name="Lippi Y."/>
            <person name="Lorenzon L."/>
            <person name="Mandel J.R."/>
            <person name="Marage G."/>
            <person name="Marchand G."/>
            <person name="Marquand E."/>
            <person name="Bret-Mestries E."/>
            <person name="Morien E."/>
            <person name="Nambeesan S."/>
            <person name="Nguyen T."/>
            <person name="Pegot-Espagnet P."/>
            <person name="Pouilly N."/>
            <person name="Raftis F."/>
            <person name="Sallet E."/>
            <person name="Schiex T."/>
            <person name="Thomas J."/>
            <person name="Vandecasteele C."/>
            <person name="Vares D."/>
            <person name="Vear F."/>
            <person name="Vautrin S."/>
            <person name="Crespi M."/>
            <person name="Mangin B."/>
            <person name="Burke J.M."/>
            <person name="Salse J."/>
            <person name="Munos S."/>
            <person name="Vincourt P."/>
            <person name="Rieseberg L.H."/>
            <person name="Langlade N.B."/>
        </authorList>
    </citation>
    <scope>NUCLEOTIDE SEQUENCE</scope>
    <source>
        <tissue evidence="1">Leaves</tissue>
    </source>
</reference>
<dbReference type="Gramene" id="mRNA:HanXRQr2_Chr14g0642071">
    <property type="protein sequence ID" value="CDS:HanXRQr2_Chr14g0642071.1"/>
    <property type="gene ID" value="HanXRQr2_Chr14g0642071"/>
</dbReference>
<protein>
    <submittedName>
        <fullName evidence="1">Uncharacterized protein</fullName>
    </submittedName>
</protein>
<organism evidence="1 2">
    <name type="scientific">Helianthus annuus</name>
    <name type="common">Common sunflower</name>
    <dbReference type="NCBI Taxonomy" id="4232"/>
    <lineage>
        <taxon>Eukaryota</taxon>
        <taxon>Viridiplantae</taxon>
        <taxon>Streptophyta</taxon>
        <taxon>Embryophyta</taxon>
        <taxon>Tracheophyta</taxon>
        <taxon>Spermatophyta</taxon>
        <taxon>Magnoliopsida</taxon>
        <taxon>eudicotyledons</taxon>
        <taxon>Gunneridae</taxon>
        <taxon>Pentapetalae</taxon>
        <taxon>asterids</taxon>
        <taxon>campanulids</taxon>
        <taxon>Asterales</taxon>
        <taxon>Asteraceae</taxon>
        <taxon>Asteroideae</taxon>
        <taxon>Heliantheae alliance</taxon>
        <taxon>Heliantheae</taxon>
        <taxon>Helianthus</taxon>
    </lineage>
</organism>
<dbReference type="EMBL" id="MNCJ02000329">
    <property type="protein sequence ID" value="KAF5768911.1"/>
    <property type="molecule type" value="Genomic_DNA"/>
</dbReference>
<dbReference type="AlphaFoldDB" id="A0A9K3H7F8"/>
<accession>A0A9K3H7F8</accession>
<sequence>MNHIDKLTNFNFFHTDINCNITIIMSSFSLKFQNTISHRTLLYPYRHTYIVSYKHMEGERYIHQVASSLSLFD</sequence>
<reference evidence="1" key="2">
    <citation type="submission" date="2020-06" db="EMBL/GenBank/DDBJ databases">
        <title>Helianthus annuus Genome sequencing and assembly Release 2.</title>
        <authorList>
            <person name="Gouzy J."/>
            <person name="Langlade N."/>
            <person name="Munos S."/>
        </authorList>
    </citation>
    <scope>NUCLEOTIDE SEQUENCE</scope>
    <source>
        <tissue evidence="1">Leaves</tissue>
    </source>
</reference>
<evidence type="ECO:0000313" key="2">
    <source>
        <dbReference type="Proteomes" id="UP000215914"/>
    </source>
</evidence>
<dbReference type="Proteomes" id="UP000215914">
    <property type="component" value="Unassembled WGS sequence"/>
</dbReference>
<comment type="caution">
    <text evidence="1">The sequence shown here is derived from an EMBL/GenBank/DDBJ whole genome shotgun (WGS) entry which is preliminary data.</text>
</comment>